<evidence type="ECO:0000256" key="6">
    <source>
        <dbReference type="SAM" id="Phobius"/>
    </source>
</evidence>
<keyword evidence="2" id="KW-1003">Cell membrane</keyword>
<evidence type="ECO:0000256" key="1">
    <source>
        <dbReference type="ARBA" id="ARBA00004651"/>
    </source>
</evidence>
<dbReference type="PANTHER" id="PTHR33931">
    <property type="entry name" value="HOLIN-LIKE PROTEIN CIDA-RELATED"/>
    <property type="match status" value="1"/>
</dbReference>
<feature type="transmembrane region" description="Helical" evidence="6">
    <location>
        <begin position="77"/>
        <end position="97"/>
    </location>
</feature>
<evidence type="ECO:0000256" key="3">
    <source>
        <dbReference type="ARBA" id="ARBA00022692"/>
    </source>
</evidence>
<feature type="transmembrane region" description="Helical" evidence="6">
    <location>
        <begin position="52"/>
        <end position="71"/>
    </location>
</feature>
<evidence type="ECO:0000313" key="8">
    <source>
        <dbReference type="Proteomes" id="UP001225134"/>
    </source>
</evidence>
<dbReference type="Proteomes" id="UP001225134">
    <property type="component" value="Unassembled WGS sequence"/>
</dbReference>
<keyword evidence="3 6" id="KW-0812">Transmembrane</keyword>
<evidence type="ECO:0000313" key="7">
    <source>
        <dbReference type="EMBL" id="MDK9580898.1"/>
    </source>
</evidence>
<protein>
    <submittedName>
        <fullName evidence="7">CidA/LrgA family protein</fullName>
    </submittedName>
</protein>
<feature type="transmembrane region" description="Helical" evidence="6">
    <location>
        <begin position="20"/>
        <end position="40"/>
    </location>
</feature>
<dbReference type="RefSeq" id="WP_277283722.1">
    <property type="nucleotide sequence ID" value="NZ_CAMPUK010000007.1"/>
</dbReference>
<keyword evidence="5 6" id="KW-0472">Membrane</keyword>
<evidence type="ECO:0000256" key="5">
    <source>
        <dbReference type="ARBA" id="ARBA00023136"/>
    </source>
</evidence>
<dbReference type="EMBL" id="JASSPP010000008">
    <property type="protein sequence ID" value="MDK9580898.1"/>
    <property type="molecule type" value="Genomic_DNA"/>
</dbReference>
<keyword evidence="4 6" id="KW-1133">Transmembrane helix</keyword>
<dbReference type="InterPro" id="IPR005538">
    <property type="entry name" value="LrgA/CidA"/>
</dbReference>
<proteinExistence type="predicted"/>
<comment type="caution">
    <text evidence="7">The sequence shown here is derived from an EMBL/GenBank/DDBJ whole genome shotgun (WGS) entry which is preliminary data.</text>
</comment>
<dbReference type="Pfam" id="PF03788">
    <property type="entry name" value="LrgA"/>
    <property type="match status" value="1"/>
</dbReference>
<comment type="subcellular location">
    <subcellularLocation>
        <location evidence="1">Cell membrane</location>
        <topology evidence="1">Multi-pass membrane protein</topology>
    </subcellularLocation>
</comment>
<accession>A0ABT7HK39</accession>
<reference evidence="7 8" key="1">
    <citation type="submission" date="2023-06" db="EMBL/GenBank/DDBJ databases">
        <title>Antibody response to the Sneathia vaginalis cytopathogenic toxin A during pregnancy.</title>
        <authorList>
            <person name="Mccoy Z.T."/>
            <person name="Serrano M.G."/>
            <person name="Spaine K."/>
            <person name="Edwards D.J."/>
            <person name="Buck G.A."/>
            <person name="Jefferson K."/>
        </authorList>
    </citation>
    <scope>NUCLEOTIDE SEQUENCE [LARGE SCALE GENOMIC DNA]</scope>
    <source>
        <strain evidence="7 8">CCUG 42621</strain>
    </source>
</reference>
<organism evidence="7 8">
    <name type="scientific">Sneathia sanguinegens</name>
    <dbReference type="NCBI Taxonomy" id="40543"/>
    <lineage>
        <taxon>Bacteria</taxon>
        <taxon>Fusobacteriati</taxon>
        <taxon>Fusobacteriota</taxon>
        <taxon>Fusobacteriia</taxon>
        <taxon>Fusobacteriales</taxon>
        <taxon>Leptotrichiaceae</taxon>
        <taxon>Sneathia</taxon>
    </lineage>
</organism>
<sequence length="113" mass="12793">MYILIFSLIGELLSKGLKLPIPGSVIGMIILFIFLELKFLKMKKIEKVGEFLLENLGILFVPAGVGIMSKFNFIKEIWLSFFLIAIFTTIFSLIVTVKIVEFVKNRFEGGEDA</sequence>
<evidence type="ECO:0000256" key="4">
    <source>
        <dbReference type="ARBA" id="ARBA00022989"/>
    </source>
</evidence>
<keyword evidence="8" id="KW-1185">Reference proteome</keyword>
<dbReference type="PANTHER" id="PTHR33931:SF2">
    <property type="entry name" value="HOLIN-LIKE PROTEIN CIDA"/>
    <property type="match status" value="1"/>
</dbReference>
<gene>
    <name evidence="7" type="ORF">QQA45_05140</name>
</gene>
<evidence type="ECO:0000256" key="2">
    <source>
        <dbReference type="ARBA" id="ARBA00022475"/>
    </source>
</evidence>
<name>A0ABT7HK39_9FUSO</name>